<accession>Q8FQS6</accession>
<dbReference type="AlphaFoldDB" id="Q8FQS6"/>
<evidence type="ECO:0000256" key="1">
    <source>
        <dbReference type="SAM" id="MobiDB-lite"/>
    </source>
</evidence>
<dbReference type="KEGG" id="cef:CE1043"/>
<organism evidence="2 3">
    <name type="scientific">Corynebacterium efficiens (strain DSM 44549 / YS-314 / AJ 12310 / JCM 11189 / NBRC 100395)</name>
    <dbReference type="NCBI Taxonomy" id="196164"/>
    <lineage>
        <taxon>Bacteria</taxon>
        <taxon>Bacillati</taxon>
        <taxon>Actinomycetota</taxon>
        <taxon>Actinomycetes</taxon>
        <taxon>Mycobacteriales</taxon>
        <taxon>Corynebacteriaceae</taxon>
        <taxon>Corynebacterium</taxon>
    </lineage>
</organism>
<protein>
    <submittedName>
        <fullName evidence="2">Uncharacterized protein</fullName>
    </submittedName>
</protein>
<reference evidence="2 3" key="1">
    <citation type="journal article" date="2003" name="Genome Res.">
        <title>Comparative complete genome sequence analysis of the amino acid replacements responsible for the thermostability of Corynebacterium efficiens.</title>
        <authorList>
            <person name="Nishio Y."/>
            <person name="Nakamura Y."/>
            <person name="Kawarabayasi Y."/>
            <person name="Usuda Y."/>
            <person name="Kimura E."/>
            <person name="Sugimoto S."/>
            <person name="Matsui K."/>
            <person name="Yamagishi A."/>
            <person name="Kikuchi H."/>
            <person name="Ikeo K."/>
            <person name="Gojobori T."/>
        </authorList>
    </citation>
    <scope>NUCLEOTIDE SEQUENCE [LARGE SCALE GENOMIC DNA]</scope>
    <source>
        <strain evidence="3">DSM 44549 / YS-314 / AJ 12310 / JCM 11189 / NBRC 100395</strain>
    </source>
</reference>
<feature type="region of interest" description="Disordered" evidence="1">
    <location>
        <begin position="132"/>
        <end position="170"/>
    </location>
</feature>
<keyword evidence="3" id="KW-1185">Reference proteome</keyword>
<feature type="compositionally biased region" description="Basic and acidic residues" evidence="1">
    <location>
        <begin position="132"/>
        <end position="141"/>
    </location>
</feature>
<dbReference type="EMBL" id="BA000035">
    <property type="protein sequence ID" value="BAC17853.1"/>
    <property type="molecule type" value="Genomic_DNA"/>
</dbReference>
<dbReference type="HOGENOM" id="CLU_1432347_0_0_11"/>
<dbReference type="Proteomes" id="UP000001409">
    <property type="component" value="Chromosome"/>
</dbReference>
<sequence length="189" mass="21150">MHRLPLRHSGFTGPIVRGDRIRRRWGQLIGFQQLRFRNRFPEGLIPGAAGLLLRAVRGDGRIVFQGGIQDAEGGLPLLDDTEPQARLLTDIGFRAVPLQLAGQFLDLLLLGQDGFLGACDLRPLLEVVAQRDRHGDEDEQHHHRQGHHPHRTEPERRASSGNSLRCTISAGDRNNAPVGFLLLRHNQRS</sequence>
<name>Q8FQS6_COREF</name>
<proteinExistence type="predicted"/>
<evidence type="ECO:0000313" key="3">
    <source>
        <dbReference type="Proteomes" id="UP000001409"/>
    </source>
</evidence>
<evidence type="ECO:0000313" key="2">
    <source>
        <dbReference type="EMBL" id="BAC17853.1"/>
    </source>
</evidence>